<dbReference type="InterPro" id="IPR003018">
    <property type="entry name" value="GAF"/>
</dbReference>
<keyword evidence="2" id="KW-0812">Transmembrane</keyword>
<gene>
    <name evidence="5" type="ORF">HNQ88_004941</name>
</gene>
<evidence type="ECO:0000259" key="3">
    <source>
        <dbReference type="Pfam" id="PF08448"/>
    </source>
</evidence>
<dbReference type="Proteomes" id="UP001185092">
    <property type="component" value="Unassembled WGS sequence"/>
</dbReference>
<dbReference type="SUPFAM" id="SSF55785">
    <property type="entry name" value="PYP-like sensor domain (PAS domain)"/>
    <property type="match status" value="1"/>
</dbReference>
<organism evidence="5 6">
    <name type="scientific">Aureibacter tunicatorum</name>
    <dbReference type="NCBI Taxonomy" id="866807"/>
    <lineage>
        <taxon>Bacteria</taxon>
        <taxon>Pseudomonadati</taxon>
        <taxon>Bacteroidota</taxon>
        <taxon>Cytophagia</taxon>
        <taxon>Cytophagales</taxon>
        <taxon>Persicobacteraceae</taxon>
        <taxon>Aureibacter</taxon>
    </lineage>
</organism>
<evidence type="ECO:0000313" key="5">
    <source>
        <dbReference type="EMBL" id="MDR6241854.1"/>
    </source>
</evidence>
<dbReference type="Pfam" id="PF08448">
    <property type="entry name" value="PAS_4"/>
    <property type="match status" value="1"/>
</dbReference>
<reference evidence="5" key="1">
    <citation type="submission" date="2023-07" db="EMBL/GenBank/DDBJ databases">
        <title>Genomic Encyclopedia of Type Strains, Phase IV (KMG-IV): sequencing the most valuable type-strain genomes for metagenomic binning, comparative biology and taxonomic classification.</title>
        <authorList>
            <person name="Goeker M."/>
        </authorList>
    </citation>
    <scope>NUCLEOTIDE SEQUENCE</scope>
    <source>
        <strain evidence="5">DSM 26174</strain>
    </source>
</reference>
<name>A0AAE4BT51_9BACT</name>
<feature type="transmembrane region" description="Helical" evidence="2">
    <location>
        <begin position="145"/>
        <end position="165"/>
    </location>
</feature>
<accession>A0AAE4BT51</accession>
<keyword evidence="2" id="KW-0472">Membrane</keyword>
<evidence type="ECO:0000313" key="6">
    <source>
        <dbReference type="Proteomes" id="UP001185092"/>
    </source>
</evidence>
<dbReference type="Gene3D" id="3.30.450.40">
    <property type="match status" value="1"/>
</dbReference>
<proteinExistence type="predicted"/>
<dbReference type="Pfam" id="PF13185">
    <property type="entry name" value="GAF_2"/>
    <property type="match status" value="1"/>
</dbReference>
<dbReference type="InterPro" id="IPR029016">
    <property type="entry name" value="GAF-like_dom_sf"/>
</dbReference>
<keyword evidence="6" id="KW-1185">Reference proteome</keyword>
<comment type="caution">
    <text evidence="5">The sequence shown here is derived from an EMBL/GenBank/DDBJ whole genome shotgun (WGS) entry which is preliminary data.</text>
</comment>
<evidence type="ECO:0000256" key="1">
    <source>
        <dbReference type="SAM" id="Coils"/>
    </source>
</evidence>
<dbReference type="SUPFAM" id="SSF55781">
    <property type="entry name" value="GAF domain-like"/>
    <property type="match status" value="1"/>
</dbReference>
<feature type="domain" description="PAS fold-4" evidence="3">
    <location>
        <begin position="487"/>
        <end position="598"/>
    </location>
</feature>
<dbReference type="InterPro" id="IPR013656">
    <property type="entry name" value="PAS_4"/>
</dbReference>
<feature type="domain" description="GAF" evidence="4">
    <location>
        <begin position="283"/>
        <end position="411"/>
    </location>
</feature>
<feature type="coiled-coil region" evidence="1">
    <location>
        <begin position="423"/>
        <end position="489"/>
    </location>
</feature>
<evidence type="ECO:0000256" key="2">
    <source>
        <dbReference type="SAM" id="Phobius"/>
    </source>
</evidence>
<keyword evidence="2" id="KW-1133">Transmembrane helix</keyword>
<keyword evidence="1" id="KW-0175">Coiled coil</keyword>
<sequence length="608" mass="70360">MKGLKNLYKSDKYAFFSCLLLISSLILLVIGMLVRQYSVALYQQDIQNVHVEFKTKLNRLSRAQDLVLSLVNVPETSLEYNNVSRKIKSELLFSPELTQVYVGLSFENEYLDFIAKMSETKMSLVESEWREVEKLSDSFHKKQNALMYAFFLFFGFNIISFIYLMQKYFIAYRKANKVFNNIAKGKYADVDLSSVSSFGALFESIGKVNKGIKASTEFARAIGRREFDHEFKALSSDDILGNTLLEMREELKKVETSENETKWINTGLNSVSNISRENKENFESYCDEMLQYVVRYCDCLQGALYLSNEKVEMEMKACYAYGRKKFMQQKFSRGEGLIGQMINEKEKIFLKEVPQGYHKITSGLGKALPKNIVLLPLMNNGEIEGVLELSSFTLLSDSKIKFLEEVCNLLASEFFYMKNAQVTQKLLDESQDYAKRLQTQEEELRQSMEEISATHEEMSRIQKVEKEKTEQLLKELEESKSLLDRLLDTLPVGIFLKDKDLKMVLVNKFIVDKHKESKDQILGKSDADFFASDKSKVKMLFKEEHTIIESGITNVRIHQDAELEENKGEDRIFETYKIPMYINEEKGTGILGLQIDRTKQFDLKDLEK</sequence>
<dbReference type="RefSeq" id="WP_309943006.1">
    <property type="nucleotide sequence ID" value="NZ_AP025307.1"/>
</dbReference>
<protein>
    <submittedName>
        <fullName evidence="5">PAS domain-containing protein</fullName>
    </submittedName>
</protein>
<dbReference type="InterPro" id="IPR035965">
    <property type="entry name" value="PAS-like_dom_sf"/>
</dbReference>
<dbReference type="Gene3D" id="3.30.450.20">
    <property type="entry name" value="PAS domain"/>
    <property type="match status" value="1"/>
</dbReference>
<dbReference type="EMBL" id="JAVDQD010000012">
    <property type="protein sequence ID" value="MDR6241854.1"/>
    <property type="molecule type" value="Genomic_DNA"/>
</dbReference>
<feature type="transmembrane region" description="Helical" evidence="2">
    <location>
        <begin position="13"/>
        <end position="34"/>
    </location>
</feature>
<dbReference type="AlphaFoldDB" id="A0AAE4BT51"/>
<evidence type="ECO:0000259" key="4">
    <source>
        <dbReference type="Pfam" id="PF13185"/>
    </source>
</evidence>